<accession>K0SMT2</accession>
<feature type="compositionally biased region" description="Basic and acidic residues" evidence="1">
    <location>
        <begin position="147"/>
        <end position="157"/>
    </location>
</feature>
<keyword evidence="3" id="KW-1185">Reference proteome</keyword>
<feature type="region of interest" description="Disordered" evidence="1">
    <location>
        <begin position="24"/>
        <end position="290"/>
    </location>
</feature>
<feature type="compositionally biased region" description="Basic residues" evidence="1">
    <location>
        <begin position="50"/>
        <end position="64"/>
    </location>
</feature>
<feature type="compositionally biased region" description="Basic residues" evidence="1">
    <location>
        <begin position="192"/>
        <end position="204"/>
    </location>
</feature>
<feature type="compositionally biased region" description="Low complexity" evidence="1">
    <location>
        <begin position="65"/>
        <end position="84"/>
    </location>
</feature>
<protein>
    <submittedName>
        <fullName evidence="2">Uncharacterized protein</fullName>
    </submittedName>
</protein>
<dbReference type="AlphaFoldDB" id="K0SMT2"/>
<reference evidence="2 3" key="1">
    <citation type="journal article" date="2012" name="Genome Biol.">
        <title>Genome and low-iron response of an oceanic diatom adapted to chronic iron limitation.</title>
        <authorList>
            <person name="Lommer M."/>
            <person name="Specht M."/>
            <person name="Roy A.S."/>
            <person name="Kraemer L."/>
            <person name="Andreson R."/>
            <person name="Gutowska M.A."/>
            <person name="Wolf J."/>
            <person name="Bergner S.V."/>
            <person name="Schilhabel M.B."/>
            <person name="Klostermeier U.C."/>
            <person name="Beiko R.G."/>
            <person name="Rosenstiel P."/>
            <person name="Hippler M."/>
            <person name="Laroche J."/>
        </authorList>
    </citation>
    <scope>NUCLEOTIDE SEQUENCE [LARGE SCALE GENOMIC DNA]</scope>
    <source>
        <strain evidence="2 3">CCMP1005</strain>
    </source>
</reference>
<comment type="caution">
    <text evidence="2">The sequence shown here is derived from an EMBL/GenBank/DDBJ whole genome shotgun (WGS) entry which is preliminary data.</text>
</comment>
<dbReference type="OMA" id="ARCKPAR"/>
<evidence type="ECO:0000256" key="1">
    <source>
        <dbReference type="SAM" id="MobiDB-lite"/>
    </source>
</evidence>
<evidence type="ECO:0000313" key="3">
    <source>
        <dbReference type="Proteomes" id="UP000266841"/>
    </source>
</evidence>
<feature type="compositionally biased region" description="Basic residues" evidence="1">
    <location>
        <begin position="220"/>
        <end position="232"/>
    </location>
</feature>
<gene>
    <name evidence="2" type="ORF">THAOC_11342</name>
</gene>
<dbReference type="EMBL" id="AGNL01012897">
    <property type="protein sequence ID" value="EJK67603.1"/>
    <property type="molecule type" value="Genomic_DNA"/>
</dbReference>
<feature type="compositionally biased region" description="Polar residues" evidence="1">
    <location>
        <begin position="89"/>
        <end position="98"/>
    </location>
</feature>
<name>K0SMT2_THAOC</name>
<feature type="compositionally biased region" description="Basic and acidic residues" evidence="1">
    <location>
        <begin position="260"/>
        <end position="280"/>
    </location>
</feature>
<proteinExistence type="predicted"/>
<evidence type="ECO:0000313" key="2">
    <source>
        <dbReference type="EMBL" id="EJK67603.1"/>
    </source>
</evidence>
<feature type="compositionally biased region" description="Low complexity" evidence="1">
    <location>
        <begin position="34"/>
        <end position="49"/>
    </location>
</feature>
<sequence length="325" mass="34795">MSQGDDEDEAEKMRLAFQQFMLTGKKAADDGARPAEGGPSASTPAASSSSKKKKKNKKGKRRHTSSPVLAAPPAESSPAARADPVGSRQAGQDGQETVLQPAALLQRQGEDVDGHGRPHPGGPRQHRQDTPAPPGRVEAEGVPPVVERARRPLEAPRARRGGVARVGPSATGGRGPRALARPRSAREDARRPPRAHVRPRRPGRGRGTGPRRPSEVPPRVRSRRRRGGRRRGRGDSPVGRRDVPHGLPRAVPEAGASRPDSVRLDDGRDARPGRRGEGRGEGGGGAEAARGCCRAWRRDSDESCFDRRVFDHATGLDTRMTSLQA</sequence>
<dbReference type="Proteomes" id="UP000266841">
    <property type="component" value="Unassembled WGS sequence"/>
</dbReference>
<organism evidence="2 3">
    <name type="scientific">Thalassiosira oceanica</name>
    <name type="common">Marine diatom</name>
    <dbReference type="NCBI Taxonomy" id="159749"/>
    <lineage>
        <taxon>Eukaryota</taxon>
        <taxon>Sar</taxon>
        <taxon>Stramenopiles</taxon>
        <taxon>Ochrophyta</taxon>
        <taxon>Bacillariophyta</taxon>
        <taxon>Coscinodiscophyceae</taxon>
        <taxon>Thalassiosirophycidae</taxon>
        <taxon>Thalassiosirales</taxon>
        <taxon>Thalassiosiraceae</taxon>
        <taxon>Thalassiosira</taxon>
    </lineage>
</organism>